<dbReference type="SUPFAM" id="SSF101908">
    <property type="entry name" value="Putative isomerase YbhE"/>
    <property type="match status" value="1"/>
</dbReference>
<evidence type="ECO:0000313" key="3">
    <source>
        <dbReference type="Proteomes" id="UP000036681"/>
    </source>
</evidence>
<name>A0A0M3I1W9_ASCLU</name>
<dbReference type="GO" id="GO:0005643">
    <property type="term" value="C:nuclear pore"/>
    <property type="evidence" value="ECO:0007669"/>
    <property type="project" value="TreeGrafter"/>
</dbReference>
<reference evidence="4" key="1">
    <citation type="submission" date="2017-02" db="UniProtKB">
        <authorList>
            <consortium name="WormBaseParasite"/>
        </authorList>
    </citation>
    <scope>IDENTIFICATION</scope>
</reference>
<evidence type="ECO:0000313" key="4">
    <source>
        <dbReference type="WBParaSite" id="ALUE_0001036301-mRNA-1"/>
    </source>
</evidence>
<dbReference type="GO" id="GO:0006913">
    <property type="term" value="P:nucleocytoplasmic transport"/>
    <property type="evidence" value="ECO:0007669"/>
    <property type="project" value="TreeGrafter"/>
</dbReference>
<dbReference type="AlphaFoldDB" id="A0A0M3I1W9"/>
<dbReference type="Proteomes" id="UP000036681">
    <property type="component" value="Unplaced"/>
</dbReference>
<dbReference type="InterPro" id="IPR045139">
    <property type="entry name" value="Aladin"/>
</dbReference>
<dbReference type="Pfam" id="PF25460">
    <property type="entry name" value="Beta-prop_Aladin"/>
    <property type="match status" value="1"/>
</dbReference>
<dbReference type="PANTHER" id="PTHR14494">
    <property type="entry name" value="ALADIN/ADRACALIN/AAAS"/>
    <property type="match status" value="1"/>
</dbReference>
<dbReference type="Gene3D" id="2.130.10.10">
    <property type="entry name" value="YVTN repeat-like/Quinoprotein amine dehydrogenase"/>
    <property type="match status" value="1"/>
</dbReference>
<feature type="compositionally biased region" description="Polar residues" evidence="1">
    <location>
        <begin position="501"/>
        <end position="517"/>
    </location>
</feature>
<proteinExistence type="predicted"/>
<feature type="compositionally biased region" description="Basic and acidic residues" evidence="1">
    <location>
        <begin position="518"/>
        <end position="527"/>
    </location>
</feature>
<accession>A0A0M3I1W9</accession>
<evidence type="ECO:0000256" key="1">
    <source>
        <dbReference type="SAM" id="MobiDB-lite"/>
    </source>
</evidence>
<protein>
    <submittedName>
        <fullName evidence="4">WD_REPEATS_REGION domain-containing protein</fullName>
    </submittedName>
</protein>
<dbReference type="InterPro" id="IPR015943">
    <property type="entry name" value="WD40/YVTN_repeat-like_dom_sf"/>
</dbReference>
<feature type="domain" description="Aladin seven-bladed propeller" evidence="2">
    <location>
        <begin position="182"/>
        <end position="472"/>
    </location>
</feature>
<evidence type="ECO:0000259" key="2">
    <source>
        <dbReference type="Pfam" id="PF25460"/>
    </source>
</evidence>
<sequence>LFIGVPQYTYINRRTDKRGAGSEQNVIFSVNCGSRHCIRMSIVEFPPLGGKDQPYALYEMNGRIVYGSIEEVEAVSTSDMLFDYPKINKKHLQMLQHSMSREDVRRVFSENQWSRFQQALHIWQKNGTRGLLDFVVNISDGTRYGWPLASAGRLLKKAEQEMRDALKLSEENIHQLIGNTSTNLRWPFDAMVLAVACEDALIIWRLNPKALTNRPSAQCAQVLEVGASFSPITQCIWDLSLSSAIFIVSPSSSRFLVIDTATGESESIGGWTGAHVHRIWSSPDHAKMLVSYNSDTIKVYDRSCWQEEKWTGLAGGCVAAAWSPDCGYLLFACRDDSSIYSIRFTNSIELNAEGQHILRSYGVETPIEAYNVREVNYKDNGSEEMRRIGGCLNDMQLSPDGKRLAVSFKINPGVIALFISDWSPTVLLTPCALIEGASFCDAAIISFCPKFAAGSLLSVVWSMGRIQYIPLIYGRSARLYADSALFVSASDRLSSHEKSIEQLSPQDRSPLKASNEQYDSRTDTAKEDGEVQLFSTCGLYDQLVLNSALEDK</sequence>
<dbReference type="InterPro" id="IPR057403">
    <property type="entry name" value="Beta-prop_Aladin"/>
</dbReference>
<dbReference type="PANTHER" id="PTHR14494:SF0">
    <property type="entry name" value="ALADIN"/>
    <property type="match status" value="1"/>
</dbReference>
<dbReference type="WBParaSite" id="ALUE_0001036301-mRNA-1">
    <property type="protein sequence ID" value="ALUE_0001036301-mRNA-1"/>
    <property type="gene ID" value="ALUE_0001036301"/>
</dbReference>
<organism evidence="3 4">
    <name type="scientific">Ascaris lumbricoides</name>
    <name type="common">Giant roundworm</name>
    <dbReference type="NCBI Taxonomy" id="6252"/>
    <lineage>
        <taxon>Eukaryota</taxon>
        <taxon>Metazoa</taxon>
        <taxon>Ecdysozoa</taxon>
        <taxon>Nematoda</taxon>
        <taxon>Chromadorea</taxon>
        <taxon>Rhabditida</taxon>
        <taxon>Spirurina</taxon>
        <taxon>Ascaridomorpha</taxon>
        <taxon>Ascaridoidea</taxon>
        <taxon>Ascarididae</taxon>
        <taxon>Ascaris</taxon>
    </lineage>
</organism>
<feature type="region of interest" description="Disordered" evidence="1">
    <location>
        <begin position="498"/>
        <end position="527"/>
    </location>
</feature>
<keyword evidence="3" id="KW-1185">Reference proteome</keyword>